<reference evidence="1 2" key="1">
    <citation type="submission" date="2023-01" db="EMBL/GenBank/DDBJ databases">
        <title>Analysis of 21 Apiospora genomes using comparative genomics revels a genus with tremendous synthesis potential of carbohydrate active enzymes and secondary metabolites.</title>
        <authorList>
            <person name="Sorensen T."/>
        </authorList>
    </citation>
    <scope>NUCLEOTIDE SEQUENCE [LARGE SCALE GENOMIC DNA]</scope>
    <source>
        <strain evidence="1 2">CBS 114990</strain>
    </source>
</reference>
<dbReference type="GeneID" id="92039041"/>
<comment type="caution">
    <text evidence="1">The sequence shown here is derived from an EMBL/GenBank/DDBJ whole genome shotgun (WGS) entry which is preliminary data.</text>
</comment>
<accession>A0ABR1XED5</accession>
<sequence>MASQSHALSPRLRFQPANVLESSFDETAAFHTKPGDTRLTVHPKIHEKLFTMAAYLGYTYPSSQKNLEKVFAWFVTSGSDVQFDAEFSGTTSQVLTCLHGVGASGTKVDVSDRKDRKATAIACLLVWASGVLPLDGENDNMSKPANLSNPAALMGTGLLVEDSYLITCMLDAVYASVDRANEERASREQTLEEAQAISIRLIPKFDEHEFEKYARIIALVRNCAQTIFEIAAQLKHMDKHHPENGDIMFPDGETVFDKQKRVRFRDIYVFGSRTPVRLIHKPIWMQTVDVEFLLVPTMGSCVHGRAGLLSQGADPVEPVQGCLSEHSRIVGKIRGTVDFGKFRKLSKLVDELCVSLRFTDPTSPRHLSSVAYCHGIFQGTSFEELAKVKAWWKPVYSCRPQDMRIPLSHIPWHDMKGHWSHMDVPRTVVVAHSPLPQQETESYPFWTGSYRFLQAHLLSTQGPKSTLTPATTVVFPAHDVEDEESISEDSDP</sequence>
<name>A0ABR1XED5_9PEZI</name>
<dbReference type="Proteomes" id="UP001433268">
    <property type="component" value="Unassembled WGS sequence"/>
</dbReference>
<organism evidence="1 2">
    <name type="scientific">Apiospora hydei</name>
    <dbReference type="NCBI Taxonomy" id="1337664"/>
    <lineage>
        <taxon>Eukaryota</taxon>
        <taxon>Fungi</taxon>
        <taxon>Dikarya</taxon>
        <taxon>Ascomycota</taxon>
        <taxon>Pezizomycotina</taxon>
        <taxon>Sordariomycetes</taxon>
        <taxon>Xylariomycetidae</taxon>
        <taxon>Amphisphaeriales</taxon>
        <taxon>Apiosporaceae</taxon>
        <taxon>Apiospora</taxon>
    </lineage>
</organism>
<evidence type="ECO:0000313" key="2">
    <source>
        <dbReference type="Proteomes" id="UP001433268"/>
    </source>
</evidence>
<dbReference type="RefSeq" id="XP_066675754.1">
    <property type="nucleotide sequence ID" value="XM_066805981.1"/>
</dbReference>
<dbReference type="EMBL" id="JAQQWN010000002">
    <property type="protein sequence ID" value="KAK8094981.1"/>
    <property type="molecule type" value="Genomic_DNA"/>
</dbReference>
<proteinExistence type="predicted"/>
<protein>
    <submittedName>
        <fullName evidence="1">Uncharacterized protein</fullName>
    </submittedName>
</protein>
<evidence type="ECO:0000313" key="1">
    <source>
        <dbReference type="EMBL" id="KAK8094981.1"/>
    </source>
</evidence>
<gene>
    <name evidence="1" type="ORF">PG997_001666</name>
</gene>
<keyword evidence="2" id="KW-1185">Reference proteome</keyword>